<proteinExistence type="predicted"/>
<accession>A0A0A9EB11</accession>
<name>A0A0A9EB11_ARUDO</name>
<reference evidence="1" key="2">
    <citation type="journal article" date="2015" name="Data Brief">
        <title>Shoot transcriptome of the giant reed, Arundo donax.</title>
        <authorList>
            <person name="Barrero R.A."/>
            <person name="Guerrero F.D."/>
            <person name="Moolhuijzen P."/>
            <person name="Goolsby J.A."/>
            <person name="Tidwell J."/>
            <person name="Bellgard S.E."/>
            <person name="Bellgard M.I."/>
        </authorList>
    </citation>
    <scope>NUCLEOTIDE SEQUENCE</scope>
    <source>
        <tissue evidence="1">Shoot tissue taken approximately 20 cm above the soil surface</tissue>
    </source>
</reference>
<evidence type="ECO:0000313" key="1">
    <source>
        <dbReference type="EMBL" id="JAD97236.1"/>
    </source>
</evidence>
<sequence>MIHWTLHSSGGRRKLGLKTTICLCTSAYTSCDLTAHGCSKTQMKTKI</sequence>
<reference evidence="1" key="1">
    <citation type="submission" date="2014-09" db="EMBL/GenBank/DDBJ databases">
        <authorList>
            <person name="Magalhaes I.L.F."/>
            <person name="Oliveira U."/>
            <person name="Santos F.R."/>
            <person name="Vidigal T.H.D.A."/>
            <person name="Brescovit A.D."/>
            <person name="Santos A.J."/>
        </authorList>
    </citation>
    <scope>NUCLEOTIDE SEQUENCE</scope>
    <source>
        <tissue evidence="1">Shoot tissue taken approximately 20 cm above the soil surface</tissue>
    </source>
</reference>
<dbReference type="EMBL" id="GBRH01200659">
    <property type="protein sequence ID" value="JAD97236.1"/>
    <property type="molecule type" value="Transcribed_RNA"/>
</dbReference>
<organism evidence="1">
    <name type="scientific">Arundo donax</name>
    <name type="common">Giant reed</name>
    <name type="synonym">Donax arundinaceus</name>
    <dbReference type="NCBI Taxonomy" id="35708"/>
    <lineage>
        <taxon>Eukaryota</taxon>
        <taxon>Viridiplantae</taxon>
        <taxon>Streptophyta</taxon>
        <taxon>Embryophyta</taxon>
        <taxon>Tracheophyta</taxon>
        <taxon>Spermatophyta</taxon>
        <taxon>Magnoliopsida</taxon>
        <taxon>Liliopsida</taxon>
        <taxon>Poales</taxon>
        <taxon>Poaceae</taxon>
        <taxon>PACMAD clade</taxon>
        <taxon>Arundinoideae</taxon>
        <taxon>Arundineae</taxon>
        <taxon>Arundo</taxon>
    </lineage>
</organism>
<dbReference type="AlphaFoldDB" id="A0A0A9EB11"/>
<protein>
    <submittedName>
        <fullName evidence="1">Uncharacterized protein</fullName>
    </submittedName>
</protein>